<evidence type="ECO:0000313" key="2">
    <source>
        <dbReference type="EMBL" id="KAK1314539.1"/>
    </source>
</evidence>
<feature type="compositionally biased region" description="Basic and acidic residues" evidence="1">
    <location>
        <begin position="65"/>
        <end position="75"/>
    </location>
</feature>
<proteinExistence type="predicted"/>
<dbReference type="Proteomes" id="UP001180020">
    <property type="component" value="Unassembled WGS sequence"/>
</dbReference>
<feature type="compositionally biased region" description="Acidic residues" evidence="1">
    <location>
        <begin position="170"/>
        <end position="179"/>
    </location>
</feature>
<accession>A0AAV9EM11</accession>
<keyword evidence="3" id="KW-1185">Reference proteome</keyword>
<gene>
    <name evidence="2" type="ORF">QJS10_CPA06g00552</name>
</gene>
<comment type="caution">
    <text evidence="2">The sequence shown here is derived from an EMBL/GenBank/DDBJ whole genome shotgun (WGS) entry which is preliminary data.</text>
</comment>
<feature type="region of interest" description="Disordered" evidence="1">
    <location>
        <begin position="59"/>
        <end position="78"/>
    </location>
</feature>
<name>A0AAV9EM11_ACOCL</name>
<dbReference type="PANTHER" id="PTHR35463">
    <property type="entry name" value="TRANSMEMBRANE PROTEIN"/>
    <property type="match status" value="1"/>
</dbReference>
<reference evidence="2" key="2">
    <citation type="submission" date="2023-06" db="EMBL/GenBank/DDBJ databases">
        <authorList>
            <person name="Ma L."/>
            <person name="Liu K.-W."/>
            <person name="Li Z."/>
            <person name="Hsiao Y.-Y."/>
            <person name="Qi Y."/>
            <person name="Fu T."/>
            <person name="Tang G."/>
            <person name="Zhang D."/>
            <person name="Sun W.-H."/>
            <person name="Liu D.-K."/>
            <person name="Li Y."/>
            <person name="Chen G.-Z."/>
            <person name="Liu X.-D."/>
            <person name="Liao X.-Y."/>
            <person name="Jiang Y.-T."/>
            <person name="Yu X."/>
            <person name="Hao Y."/>
            <person name="Huang J."/>
            <person name="Zhao X.-W."/>
            <person name="Ke S."/>
            <person name="Chen Y.-Y."/>
            <person name="Wu W.-L."/>
            <person name="Hsu J.-L."/>
            <person name="Lin Y.-F."/>
            <person name="Huang M.-D."/>
            <person name="Li C.-Y."/>
            <person name="Huang L."/>
            <person name="Wang Z.-W."/>
            <person name="Zhao X."/>
            <person name="Zhong W.-Y."/>
            <person name="Peng D.-H."/>
            <person name="Ahmad S."/>
            <person name="Lan S."/>
            <person name="Zhang J.-S."/>
            <person name="Tsai W.-C."/>
            <person name="Van De Peer Y."/>
            <person name="Liu Z.-J."/>
        </authorList>
    </citation>
    <scope>NUCLEOTIDE SEQUENCE</scope>
    <source>
        <strain evidence="2">CP</strain>
        <tissue evidence="2">Leaves</tissue>
    </source>
</reference>
<dbReference type="EMBL" id="JAUJYO010000006">
    <property type="protein sequence ID" value="KAK1314539.1"/>
    <property type="molecule type" value="Genomic_DNA"/>
</dbReference>
<evidence type="ECO:0000313" key="3">
    <source>
        <dbReference type="Proteomes" id="UP001180020"/>
    </source>
</evidence>
<feature type="region of interest" description="Disordered" evidence="1">
    <location>
        <begin position="149"/>
        <end position="179"/>
    </location>
</feature>
<evidence type="ECO:0000256" key="1">
    <source>
        <dbReference type="SAM" id="MobiDB-lite"/>
    </source>
</evidence>
<dbReference type="PANTHER" id="PTHR35463:SF10">
    <property type="entry name" value="TRANSMEMBRANE PROTEIN"/>
    <property type="match status" value="1"/>
</dbReference>
<organism evidence="2 3">
    <name type="scientific">Acorus calamus</name>
    <name type="common">Sweet flag</name>
    <dbReference type="NCBI Taxonomy" id="4465"/>
    <lineage>
        <taxon>Eukaryota</taxon>
        <taxon>Viridiplantae</taxon>
        <taxon>Streptophyta</taxon>
        <taxon>Embryophyta</taxon>
        <taxon>Tracheophyta</taxon>
        <taxon>Spermatophyta</taxon>
        <taxon>Magnoliopsida</taxon>
        <taxon>Liliopsida</taxon>
        <taxon>Acoraceae</taxon>
        <taxon>Acorus</taxon>
    </lineage>
</organism>
<feature type="region of interest" description="Disordered" evidence="1">
    <location>
        <begin position="1"/>
        <end position="24"/>
    </location>
</feature>
<sequence length="179" mass="19613">MNGSDIFRSRRNTMQHVPRGVSSPLQNKMQQKSRFGNELGLLFFFLLFITISPPRLVQSSTATGDGRRRDQETKQRPNLVERAMGVTSGVGPWEAVRSWVKLALMNSRPSDSEHDEVASTAGQVVKDAAMKSFETSKKTAESVVKSAAKAATGAARETKEKVKRTVATSGEEEPTSSEL</sequence>
<dbReference type="AlphaFoldDB" id="A0AAV9EM11"/>
<protein>
    <submittedName>
        <fullName evidence="2">Uncharacterized protein</fullName>
    </submittedName>
</protein>
<reference evidence="2" key="1">
    <citation type="journal article" date="2023" name="Nat. Commun.">
        <title>Diploid and tetraploid genomes of Acorus and the evolution of monocots.</title>
        <authorList>
            <person name="Ma L."/>
            <person name="Liu K.W."/>
            <person name="Li Z."/>
            <person name="Hsiao Y.Y."/>
            <person name="Qi Y."/>
            <person name="Fu T."/>
            <person name="Tang G.D."/>
            <person name="Zhang D."/>
            <person name="Sun W.H."/>
            <person name="Liu D.K."/>
            <person name="Li Y."/>
            <person name="Chen G.Z."/>
            <person name="Liu X.D."/>
            <person name="Liao X.Y."/>
            <person name="Jiang Y.T."/>
            <person name="Yu X."/>
            <person name="Hao Y."/>
            <person name="Huang J."/>
            <person name="Zhao X.W."/>
            <person name="Ke S."/>
            <person name="Chen Y.Y."/>
            <person name="Wu W.L."/>
            <person name="Hsu J.L."/>
            <person name="Lin Y.F."/>
            <person name="Huang M.D."/>
            <person name="Li C.Y."/>
            <person name="Huang L."/>
            <person name="Wang Z.W."/>
            <person name="Zhao X."/>
            <person name="Zhong W.Y."/>
            <person name="Peng D.H."/>
            <person name="Ahmad S."/>
            <person name="Lan S."/>
            <person name="Zhang J.S."/>
            <person name="Tsai W.C."/>
            <person name="Van de Peer Y."/>
            <person name="Liu Z.J."/>
        </authorList>
    </citation>
    <scope>NUCLEOTIDE SEQUENCE</scope>
    <source>
        <strain evidence="2">CP</strain>
    </source>
</reference>